<reference evidence="1 2" key="1">
    <citation type="submission" date="2016-10" db="EMBL/GenBank/DDBJ databases">
        <authorList>
            <person name="de Groot N.N."/>
        </authorList>
    </citation>
    <scope>NUCLEOTIDE SEQUENCE [LARGE SCALE GENOMIC DNA]</scope>
    <source>
        <strain evidence="1 2">SP2</strain>
    </source>
</reference>
<evidence type="ECO:0008006" key="3">
    <source>
        <dbReference type="Google" id="ProtNLM"/>
    </source>
</evidence>
<sequence>PETAHNKRPDAEDEGWVLDDDICTDGGTVVGFCDASHPQPYDNSHRLWYVDGPTLERPLVKLDEPAVGCYTLTGESVLTFPADQSKETICALLEEVREQNPRTRILLVLDDFSSHTDYCNDLPAQPPPGSRLCRK</sequence>
<dbReference type="AlphaFoldDB" id="A0A1I3NHA6"/>
<evidence type="ECO:0000313" key="2">
    <source>
        <dbReference type="Proteomes" id="UP000182829"/>
    </source>
</evidence>
<gene>
    <name evidence="1" type="ORF">SAMN05443661_11384</name>
</gene>
<proteinExistence type="predicted"/>
<protein>
    <recommendedName>
        <fullName evidence="3">Tc1-like transposase DDE domain-containing protein</fullName>
    </recommendedName>
</protein>
<feature type="non-terminal residue" evidence="1">
    <location>
        <position position="1"/>
    </location>
</feature>
<accession>A0A1I3NHA6</accession>
<dbReference type="EMBL" id="FORO01000013">
    <property type="protein sequence ID" value="SFJ08136.1"/>
    <property type="molecule type" value="Genomic_DNA"/>
</dbReference>
<evidence type="ECO:0000313" key="1">
    <source>
        <dbReference type="EMBL" id="SFJ08136.1"/>
    </source>
</evidence>
<name>A0A1I3NHA6_9EURY</name>
<organism evidence="1 2">
    <name type="scientific">Natronobacterium gregoryi</name>
    <dbReference type="NCBI Taxonomy" id="44930"/>
    <lineage>
        <taxon>Archaea</taxon>
        <taxon>Methanobacteriati</taxon>
        <taxon>Methanobacteriota</taxon>
        <taxon>Stenosarchaea group</taxon>
        <taxon>Halobacteria</taxon>
        <taxon>Halobacteriales</taxon>
        <taxon>Natrialbaceae</taxon>
        <taxon>Natronobacterium</taxon>
    </lineage>
</organism>
<dbReference type="Proteomes" id="UP000182829">
    <property type="component" value="Unassembled WGS sequence"/>
</dbReference>